<dbReference type="PANTHER" id="PTHR10029:SF3">
    <property type="entry name" value="ACYLPHOSPHATASE-RELATED"/>
    <property type="match status" value="1"/>
</dbReference>
<dbReference type="InterPro" id="IPR001792">
    <property type="entry name" value="Acylphosphatase-like_dom"/>
</dbReference>
<evidence type="ECO:0000256" key="1">
    <source>
        <dbReference type="ARBA" id="ARBA00005614"/>
    </source>
</evidence>
<keyword evidence="3" id="KW-0378">Hydrolase</keyword>
<protein>
    <recommendedName>
        <fullName evidence="2">acylphosphatase</fullName>
        <ecNumber evidence="2">3.6.1.7</ecNumber>
    </recommendedName>
</protein>
<feature type="domain" description="Acylphosphatase-like" evidence="7">
    <location>
        <begin position="17"/>
        <end position="107"/>
    </location>
</feature>
<dbReference type="Pfam" id="PF00708">
    <property type="entry name" value="Acylphosphatase"/>
    <property type="match status" value="1"/>
</dbReference>
<dbReference type="GO" id="GO:0003998">
    <property type="term" value="F:acylphosphatase activity"/>
    <property type="evidence" value="ECO:0007669"/>
    <property type="project" value="UniProtKB-EC"/>
</dbReference>
<organism evidence="8">
    <name type="scientific">Bactrocera dorsalis</name>
    <name type="common">Oriental fruit fly</name>
    <name type="synonym">Dacus dorsalis</name>
    <dbReference type="NCBI Taxonomy" id="27457"/>
    <lineage>
        <taxon>Eukaryota</taxon>
        <taxon>Metazoa</taxon>
        <taxon>Ecdysozoa</taxon>
        <taxon>Arthropoda</taxon>
        <taxon>Hexapoda</taxon>
        <taxon>Insecta</taxon>
        <taxon>Pterygota</taxon>
        <taxon>Neoptera</taxon>
        <taxon>Endopterygota</taxon>
        <taxon>Diptera</taxon>
        <taxon>Brachycera</taxon>
        <taxon>Muscomorpha</taxon>
        <taxon>Tephritoidea</taxon>
        <taxon>Tephritidae</taxon>
        <taxon>Bactrocera</taxon>
        <taxon>Bactrocera</taxon>
    </lineage>
</organism>
<dbReference type="AlphaFoldDB" id="A0A034WIA1"/>
<evidence type="ECO:0000256" key="4">
    <source>
        <dbReference type="ARBA" id="ARBA00047645"/>
    </source>
</evidence>
<dbReference type="PROSITE" id="PS51160">
    <property type="entry name" value="ACYLPHOSPHATASE_3"/>
    <property type="match status" value="1"/>
</dbReference>
<evidence type="ECO:0000256" key="2">
    <source>
        <dbReference type="ARBA" id="ARBA00012150"/>
    </source>
</evidence>
<dbReference type="InterPro" id="IPR020456">
    <property type="entry name" value="Acylphosphatase"/>
</dbReference>
<evidence type="ECO:0000259" key="7">
    <source>
        <dbReference type="PROSITE" id="PS51160"/>
    </source>
</evidence>
<accession>A0A034WIA1</accession>
<evidence type="ECO:0000256" key="5">
    <source>
        <dbReference type="PROSITE-ProRule" id="PRU00520"/>
    </source>
</evidence>
<evidence type="ECO:0000256" key="3">
    <source>
        <dbReference type="ARBA" id="ARBA00022801"/>
    </source>
</evidence>
<dbReference type="Gene3D" id="3.30.70.100">
    <property type="match status" value="1"/>
</dbReference>
<dbReference type="SUPFAM" id="SSF54975">
    <property type="entry name" value="Acylphosphatase/BLUF domain-like"/>
    <property type="match status" value="1"/>
</dbReference>
<dbReference type="PANTHER" id="PTHR10029">
    <property type="entry name" value="ACYLPHOSPHATASE"/>
    <property type="match status" value="1"/>
</dbReference>
<gene>
    <name evidence="8" type="primary">ACYP2</name>
</gene>
<evidence type="ECO:0000256" key="6">
    <source>
        <dbReference type="RuleBase" id="RU004168"/>
    </source>
</evidence>
<comment type="catalytic activity">
    <reaction evidence="4">
        <text>an acyl phosphate + H2O = a carboxylate + phosphate + H(+)</text>
        <dbReference type="Rhea" id="RHEA:14965"/>
        <dbReference type="ChEBI" id="CHEBI:15377"/>
        <dbReference type="ChEBI" id="CHEBI:15378"/>
        <dbReference type="ChEBI" id="CHEBI:29067"/>
        <dbReference type="ChEBI" id="CHEBI:43474"/>
        <dbReference type="ChEBI" id="CHEBI:59918"/>
        <dbReference type="EC" id="3.6.1.7"/>
    </reaction>
</comment>
<comment type="similarity">
    <text evidence="1 6">Belongs to the acylphosphatase family.</text>
</comment>
<sequence>MSIELPKLRVRKTELYACEFEISARVPRELFNQFLEKEINQLGIRGWAQEVEDGCIKGRLEGEITKMDKLKVVLRNSPQFGTKIIGTVFGELKKINKYSAIKFEVIC</sequence>
<dbReference type="EC" id="3.6.1.7" evidence="2"/>
<dbReference type="InterPro" id="IPR036046">
    <property type="entry name" value="Acylphosphatase-like_dom_sf"/>
</dbReference>
<proteinExistence type="inferred from homology"/>
<dbReference type="EMBL" id="GAKP01004543">
    <property type="protein sequence ID" value="JAC54409.1"/>
    <property type="molecule type" value="Transcribed_RNA"/>
</dbReference>
<evidence type="ECO:0000313" key="8">
    <source>
        <dbReference type="EMBL" id="JAC54409.1"/>
    </source>
</evidence>
<comment type="caution">
    <text evidence="5">Lacks conserved residue(s) required for the propagation of feature annotation.</text>
</comment>
<name>A0A034WIA1_BACDO</name>
<reference evidence="8" key="1">
    <citation type="journal article" date="2014" name="BMC Genomics">
        <title>Characterizing the developmental transcriptome of the oriental fruit fly, Bactrocera dorsalis (Diptera: Tephritidae) through comparative genomic analysis with Drosophila melanogaster utilizing modENCODE datasets.</title>
        <authorList>
            <person name="Geib S.M."/>
            <person name="Calla B."/>
            <person name="Hall B."/>
            <person name="Hou S."/>
            <person name="Manoukis N.C."/>
        </authorList>
    </citation>
    <scope>NUCLEOTIDE SEQUENCE</scope>
    <source>
        <strain evidence="8">Punador</strain>
    </source>
</reference>